<dbReference type="SMART" id="SM00320">
    <property type="entry name" value="WD40"/>
    <property type="match status" value="14"/>
</dbReference>
<dbReference type="InterPro" id="IPR020472">
    <property type="entry name" value="WD40_PAC1"/>
</dbReference>
<evidence type="ECO:0000313" key="5">
    <source>
        <dbReference type="EMBL" id="KYC40485.1"/>
    </source>
</evidence>
<gene>
    <name evidence="5" type="ORF">WA1_25520</name>
</gene>
<dbReference type="STRING" id="128403.WA1_25520"/>
<comment type="caution">
    <text evidence="5">The sequence shown here is derived from an EMBL/GenBank/DDBJ whole genome shotgun (WGS) entry which is preliminary data.</text>
</comment>
<organism evidence="5 6">
    <name type="scientific">Scytonema hofmannii PCC 7110</name>
    <dbReference type="NCBI Taxonomy" id="128403"/>
    <lineage>
        <taxon>Bacteria</taxon>
        <taxon>Bacillati</taxon>
        <taxon>Cyanobacteriota</taxon>
        <taxon>Cyanophyceae</taxon>
        <taxon>Nostocales</taxon>
        <taxon>Scytonemataceae</taxon>
        <taxon>Scytonema</taxon>
    </lineage>
</organism>
<feature type="repeat" description="WD" evidence="3">
    <location>
        <begin position="1139"/>
        <end position="1180"/>
    </location>
</feature>
<keyword evidence="6" id="KW-1185">Reference proteome</keyword>
<dbReference type="InterPro" id="IPR015943">
    <property type="entry name" value="WD40/YVTN_repeat-like_dom_sf"/>
</dbReference>
<dbReference type="Gene3D" id="2.130.10.10">
    <property type="entry name" value="YVTN repeat-like/Quinoprotein amine dehydrogenase"/>
    <property type="match status" value="6"/>
</dbReference>
<dbReference type="InterPro" id="IPR019775">
    <property type="entry name" value="WD40_repeat_CS"/>
</dbReference>
<evidence type="ECO:0000256" key="3">
    <source>
        <dbReference type="PROSITE-ProRule" id="PRU00221"/>
    </source>
</evidence>
<dbReference type="PROSITE" id="PS50082">
    <property type="entry name" value="WD_REPEATS_2"/>
    <property type="match status" value="13"/>
</dbReference>
<keyword evidence="1 3" id="KW-0853">WD repeat</keyword>
<dbReference type="PANTHER" id="PTHR19848:SF8">
    <property type="entry name" value="F-BOX AND WD REPEAT DOMAIN CONTAINING 7"/>
    <property type="match status" value="1"/>
</dbReference>
<dbReference type="Gene3D" id="3.40.50.300">
    <property type="entry name" value="P-loop containing nucleotide triphosphate hydrolases"/>
    <property type="match status" value="1"/>
</dbReference>
<feature type="repeat" description="WD" evidence="3">
    <location>
        <begin position="841"/>
        <end position="882"/>
    </location>
</feature>
<dbReference type="InterPro" id="IPR036322">
    <property type="entry name" value="WD40_repeat_dom_sf"/>
</dbReference>
<feature type="repeat" description="WD" evidence="3">
    <location>
        <begin position="1097"/>
        <end position="1138"/>
    </location>
</feature>
<feature type="repeat" description="WD" evidence="3">
    <location>
        <begin position="716"/>
        <end position="757"/>
    </location>
</feature>
<dbReference type="PANTHER" id="PTHR19848">
    <property type="entry name" value="WD40 REPEAT PROTEIN"/>
    <property type="match status" value="1"/>
</dbReference>
<dbReference type="SUPFAM" id="SSF52540">
    <property type="entry name" value="P-loop containing nucleoside triphosphate hydrolases"/>
    <property type="match status" value="1"/>
</dbReference>
<dbReference type="Pfam" id="PF00931">
    <property type="entry name" value="NB-ARC"/>
    <property type="match status" value="1"/>
</dbReference>
<feature type="repeat" description="WD" evidence="3">
    <location>
        <begin position="973"/>
        <end position="1014"/>
    </location>
</feature>
<reference evidence="5 6" key="1">
    <citation type="journal article" date="2013" name="Genome Biol. Evol.">
        <title>Genomes of Stigonematalean cyanobacteria (subsection V) and the evolution of oxygenic photosynthesis from prokaryotes to plastids.</title>
        <authorList>
            <person name="Dagan T."/>
            <person name="Roettger M."/>
            <person name="Stucken K."/>
            <person name="Landan G."/>
            <person name="Koch R."/>
            <person name="Major P."/>
            <person name="Gould S.B."/>
            <person name="Goremykin V.V."/>
            <person name="Rippka R."/>
            <person name="Tandeau de Marsac N."/>
            <person name="Gugger M."/>
            <person name="Lockhart P.J."/>
            <person name="Allen J.F."/>
            <person name="Brune I."/>
            <person name="Maus I."/>
            <person name="Puhler A."/>
            <person name="Martin W.F."/>
        </authorList>
    </citation>
    <scope>NUCLEOTIDE SEQUENCE [LARGE SCALE GENOMIC DNA]</scope>
    <source>
        <strain evidence="5 6">PCC 7110</strain>
    </source>
</reference>
<sequence length="1257" mass="138697">MEKHKQKRRRGVILSLAGLNKLQEARYQAEFQDNDGARFTLEELSYRTQLAPFTVSKVLAREEGVDKQTLEYFFRAFSLELATSDYQRVGSGRDEPWRVCTGVGSGEEIPPTPHSPFPTPHFDWGEAVDVSIFFGRTEELTQLEHWILNDRCRLIVLLGMGGIGKSSLSVKLATQIQTQFEFVVWRSLRNSPSLLDLLTSLLKLFANGQAINLSPNCSDVSQEDATRVRIAQLMEHLRSHRCLIVLDNVESILASQENSGHYQPGYENYKELLKQVGETSHQSCVVLTSREKPQEITILEGETLPVRSLHLPGLSTGAALELVRTKSFFCGSDVEWQNLIQHYAGNPLALKIIATTIQELFDGDIKEFQTQGATVFGSIYDLLEQQFHRVSLLEKDLMYWLAINREPVTIAELREDLVLPISSMKLLEALDSLSRRNLIEKKSAPQTSVQFTLQPVVMEYVTRNIVQQVCIEIQKWGKGDKGEFSSAPTLLFQSHALMKATSKDNIRIAQTKLILQPVVEQLLLNLRTKSAIENLLSHVLYELRNTSIQNSKFKIQNLVPLPTPSLPHSLTPPLPSLEPGYAGGNILNLLCHIQTDLTGHNFSYLTIWQAYLQETSLKRVNFALSDLSKSVFAKTFSSTVSAVFSPDGKILATSHTEGQICLWNAVTGQQIVRFQGHTGSAWCVAFSLDGSILASSSQNDSIKLWETTTGQCLRTLQGHAGGAFVIVFSSCGSLLISGGADSDIRVWNLSTGECTQILQGHESAIFSLALSPDGNILASGGDDKTIKLWEFTTGICIKNLPGHTECIRSVTFSPSGMLASGALDPIIRLWDVDKGLCIGTLEGHSNGVPKVIFLDNGNALASSSIDTTIRIWDVSSKRCIKTLQGHNNSVYAIAINPQETLLASGGDDFSVRLWDITSGECIRIFQGMHNWVADLAFAPIGSEGETEQEKTIVSGGYDRIIRLWNLDGEYRRFTGHTDFLFSVVFSPDGRTIASSSADQTIRLWDVSTGQCLKVLKGHTGTVTRAIFSPDGHLLASSSYDRTIKLWDVATGQPVQTLPAGVTLSLSFSPDGKKLAAGGFDEAARVWDLETWQCNQIIKGHSSWVWWVAISPKGNILATGSADGTVGLWDITTGQCLHLLHAHAHWVWTIAFNPEGNILATGSSDGTIKLWDVATGCCMVTLTDHDFWIMSVAFSPEGKFFASGDGDAHLKIWDMETKQCIKTLRIERLYEATNIYGVTGLTEAQKSNLLALGAVEER</sequence>
<dbReference type="RefSeq" id="WP_017739698.1">
    <property type="nucleotide sequence ID" value="NZ_KQ976354.1"/>
</dbReference>
<feature type="repeat" description="WD" evidence="3">
    <location>
        <begin position="758"/>
        <end position="799"/>
    </location>
</feature>
<dbReference type="Proteomes" id="UP000076925">
    <property type="component" value="Unassembled WGS sequence"/>
</dbReference>
<dbReference type="PRINTS" id="PR00364">
    <property type="entry name" value="DISEASERSIST"/>
</dbReference>
<keyword evidence="2" id="KW-0677">Repeat</keyword>
<dbReference type="CDD" id="cd00200">
    <property type="entry name" value="WD40"/>
    <property type="match status" value="2"/>
</dbReference>
<protein>
    <recommendedName>
        <fullName evidence="4">NB-ARC domain-containing protein</fullName>
    </recommendedName>
</protein>
<dbReference type="InterPro" id="IPR002182">
    <property type="entry name" value="NB-ARC"/>
</dbReference>
<feature type="repeat" description="WD" evidence="3">
    <location>
        <begin position="1015"/>
        <end position="1056"/>
    </location>
</feature>
<dbReference type="GO" id="GO:0043531">
    <property type="term" value="F:ADP binding"/>
    <property type="evidence" value="ECO:0007669"/>
    <property type="project" value="InterPro"/>
</dbReference>
<dbReference type="EMBL" id="ANNX02000027">
    <property type="protein sequence ID" value="KYC40485.1"/>
    <property type="molecule type" value="Genomic_DNA"/>
</dbReference>
<name>A0A139X748_9CYAN</name>
<evidence type="ECO:0000256" key="2">
    <source>
        <dbReference type="ARBA" id="ARBA00022737"/>
    </source>
</evidence>
<proteinExistence type="predicted"/>
<feature type="repeat" description="WD" evidence="3">
    <location>
        <begin position="1181"/>
        <end position="1222"/>
    </location>
</feature>
<evidence type="ECO:0000259" key="4">
    <source>
        <dbReference type="Pfam" id="PF00931"/>
    </source>
</evidence>
<dbReference type="InterPro" id="IPR027417">
    <property type="entry name" value="P-loop_NTPase"/>
</dbReference>
<feature type="domain" description="NB-ARC" evidence="4">
    <location>
        <begin position="139"/>
        <end position="249"/>
    </location>
</feature>
<dbReference type="PROSITE" id="PS00678">
    <property type="entry name" value="WD_REPEATS_1"/>
    <property type="match status" value="12"/>
</dbReference>
<dbReference type="Pfam" id="PF00400">
    <property type="entry name" value="WD40"/>
    <property type="match status" value="14"/>
</dbReference>
<evidence type="ECO:0000256" key="1">
    <source>
        <dbReference type="ARBA" id="ARBA00022574"/>
    </source>
</evidence>
<dbReference type="SUPFAM" id="SSF50978">
    <property type="entry name" value="WD40 repeat-like"/>
    <property type="match status" value="2"/>
</dbReference>
<dbReference type="InterPro" id="IPR001680">
    <property type="entry name" value="WD40_rpt"/>
</dbReference>
<accession>A0A139X748</accession>
<feature type="repeat" description="WD" evidence="3">
    <location>
        <begin position="800"/>
        <end position="840"/>
    </location>
</feature>
<dbReference type="PROSITE" id="PS50294">
    <property type="entry name" value="WD_REPEATS_REGION"/>
    <property type="match status" value="12"/>
</dbReference>
<feature type="repeat" description="WD" evidence="3">
    <location>
        <begin position="644"/>
        <end position="673"/>
    </location>
</feature>
<dbReference type="OrthoDB" id="567898at2"/>
<dbReference type="AlphaFoldDB" id="A0A139X748"/>
<dbReference type="PRINTS" id="PR00320">
    <property type="entry name" value="GPROTEINBRPT"/>
</dbReference>
<feature type="repeat" description="WD" evidence="3">
    <location>
        <begin position="883"/>
        <end position="924"/>
    </location>
</feature>
<feature type="repeat" description="WD" evidence="3">
    <location>
        <begin position="674"/>
        <end position="715"/>
    </location>
</feature>
<evidence type="ECO:0000313" key="6">
    <source>
        <dbReference type="Proteomes" id="UP000076925"/>
    </source>
</evidence>
<feature type="repeat" description="WD" evidence="3">
    <location>
        <begin position="1064"/>
        <end position="1090"/>
    </location>
</feature>